<evidence type="ECO:0000256" key="5">
    <source>
        <dbReference type="ARBA" id="ARBA00023204"/>
    </source>
</evidence>
<dbReference type="SUPFAM" id="SSF81878">
    <property type="entry name" value="BRCA2 tower domain"/>
    <property type="match status" value="1"/>
</dbReference>
<dbReference type="InterPro" id="IPR015252">
    <property type="entry name" value="BRCA2_hlx"/>
</dbReference>
<gene>
    <name evidence="8" type="ORF">ONE63_009973</name>
</gene>
<feature type="domain" description="Tower" evidence="7">
    <location>
        <begin position="1139"/>
        <end position="1179"/>
    </location>
</feature>
<proteinExistence type="predicted"/>
<keyword evidence="9" id="KW-1185">Reference proteome</keyword>
<protein>
    <recommendedName>
        <fullName evidence="7">Tower domain-containing protein</fullName>
    </recommendedName>
</protein>
<evidence type="ECO:0000256" key="3">
    <source>
        <dbReference type="ARBA" id="ARBA00023125"/>
    </source>
</evidence>
<dbReference type="Gene3D" id="2.40.50.140">
    <property type="entry name" value="Nucleic acid-binding proteins"/>
    <property type="match status" value="4"/>
</dbReference>
<dbReference type="PANTHER" id="PTHR11289">
    <property type="entry name" value="BREAST CANCER TYPE 2 SUSCEPTIBILITY PROTEIN BRCA2"/>
    <property type="match status" value="1"/>
</dbReference>
<dbReference type="InterPro" id="IPR015525">
    <property type="entry name" value="BRCA2"/>
</dbReference>
<dbReference type="Pfam" id="PF21318">
    <property type="entry name" value="BRCA2DBD_OB2"/>
    <property type="match status" value="1"/>
</dbReference>
<dbReference type="PANTHER" id="PTHR11289:SF0">
    <property type="entry name" value="BREAST CANCER TYPE 2 SUSCEPTIBILITY PROTEIN"/>
    <property type="match status" value="1"/>
</dbReference>
<feature type="compositionally biased region" description="Polar residues" evidence="6">
    <location>
        <begin position="644"/>
        <end position="655"/>
    </location>
</feature>
<evidence type="ECO:0000256" key="1">
    <source>
        <dbReference type="ARBA" id="ARBA00022737"/>
    </source>
</evidence>
<feature type="region of interest" description="Disordered" evidence="6">
    <location>
        <begin position="218"/>
        <end position="244"/>
    </location>
</feature>
<reference evidence="8" key="1">
    <citation type="submission" date="2022-12" db="EMBL/GenBank/DDBJ databases">
        <title>Chromosome-level genome assembly of the bean flower thrips Megalurothrips usitatus.</title>
        <authorList>
            <person name="Ma L."/>
            <person name="Liu Q."/>
            <person name="Li H."/>
            <person name="Cai W."/>
        </authorList>
    </citation>
    <scope>NUCLEOTIDE SEQUENCE</scope>
    <source>
        <strain evidence="8">Cailab_2022a</strain>
    </source>
</reference>
<feature type="compositionally biased region" description="Polar residues" evidence="6">
    <location>
        <begin position="233"/>
        <end position="242"/>
    </location>
</feature>
<dbReference type="SUPFAM" id="SSF50249">
    <property type="entry name" value="Nucleic acid-binding proteins"/>
    <property type="match status" value="3"/>
</dbReference>
<feature type="region of interest" description="Disordered" evidence="6">
    <location>
        <begin position="1494"/>
        <end position="1534"/>
    </location>
</feature>
<dbReference type="Proteomes" id="UP001075354">
    <property type="component" value="Chromosome 8"/>
</dbReference>
<dbReference type="SUPFAM" id="SSF81872">
    <property type="entry name" value="BRCA2 helical domain"/>
    <property type="match status" value="1"/>
</dbReference>
<evidence type="ECO:0000256" key="2">
    <source>
        <dbReference type="ARBA" id="ARBA00022763"/>
    </source>
</evidence>
<evidence type="ECO:0000259" key="7">
    <source>
        <dbReference type="SMART" id="SM01341"/>
    </source>
</evidence>
<feature type="region of interest" description="Disordered" evidence="6">
    <location>
        <begin position="1569"/>
        <end position="1608"/>
    </location>
</feature>
<dbReference type="GO" id="GO:0003677">
    <property type="term" value="F:DNA binding"/>
    <property type="evidence" value="ECO:0007669"/>
    <property type="project" value="UniProtKB-KW"/>
</dbReference>
<keyword evidence="1" id="KW-0677">Repeat</keyword>
<feature type="compositionally biased region" description="Polar residues" evidence="6">
    <location>
        <begin position="728"/>
        <end position="738"/>
    </location>
</feature>
<feature type="compositionally biased region" description="Polar residues" evidence="6">
    <location>
        <begin position="677"/>
        <end position="688"/>
    </location>
</feature>
<dbReference type="CDD" id="cd04493">
    <property type="entry name" value="BRCA2DBD_OB1"/>
    <property type="match status" value="1"/>
</dbReference>
<dbReference type="SMART" id="SM01341">
    <property type="entry name" value="Tower"/>
    <property type="match status" value="1"/>
</dbReference>
<dbReference type="Pfam" id="PF09169">
    <property type="entry name" value="BRCA-2_helical"/>
    <property type="match status" value="1"/>
</dbReference>
<keyword evidence="5" id="KW-0234">DNA repair</keyword>
<evidence type="ECO:0000313" key="9">
    <source>
        <dbReference type="Proteomes" id="UP001075354"/>
    </source>
</evidence>
<feature type="compositionally biased region" description="Low complexity" evidence="6">
    <location>
        <begin position="656"/>
        <end position="667"/>
    </location>
</feature>
<dbReference type="InterPro" id="IPR036315">
    <property type="entry name" value="BRCA2_hlx_sf"/>
</dbReference>
<dbReference type="Pfam" id="PF09104">
    <property type="entry name" value="BRCA-2_OB3"/>
    <property type="match status" value="1"/>
</dbReference>
<organism evidence="8 9">
    <name type="scientific">Megalurothrips usitatus</name>
    <name type="common">bean blossom thrips</name>
    <dbReference type="NCBI Taxonomy" id="439358"/>
    <lineage>
        <taxon>Eukaryota</taxon>
        <taxon>Metazoa</taxon>
        <taxon>Ecdysozoa</taxon>
        <taxon>Arthropoda</taxon>
        <taxon>Hexapoda</taxon>
        <taxon>Insecta</taxon>
        <taxon>Pterygota</taxon>
        <taxon>Neoptera</taxon>
        <taxon>Paraneoptera</taxon>
        <taxon>Thysanoptera</taxon>
        <taxon>Terebrantia</taxon>
        <taxon>Thripoidea</taxon>
        <taxon>Thripidae</taxon>
        <taxon>Megalurothrips</taxon>
    </lineage>
</organism>
<keyword evidence="3" id="KW-0238">DNA-binding</keyword>
<feature type="compositionally biased region" description="Polar residues" evidence="6">
    <location>
        <begin position="1508"/>
        <end position="1527"/>
    </location>
</feature>
<dbReference type="PROSITE" id="PS50138">
    <property type="entry name" value="BRCA2_REPEAT"/>
    <property type="match status" value="7"/>
</dbReference>
<evidence type="ECO:0000256" key="4">
    <source>
        <dbReference type="ARBA" id="ARBA00023172"/>
    </source>
</evidence>
<dbReference type="InterPro" id="IPR015187">
    <property type="entry name" value="BRCA2_OB_1"/>
</dbReference>
<evidence type="ECO:0000256" key="6">
    <source>
        <dbReference type="SAM" id="MobiDB-lite"/>
    </source>
</evidence>
<dbReference type="EMBL" id="JAPTSV010000008">
    <property type="protein sequence ID" value="KAJ1525137.1"/>
    <property type="molecule type" value="Genomic_DNA"/>
</dbReference>
<accession>A0AAV7XNW9</accession>
<name>A0AAV7XNW9_9NEOP</name>
<comment type="caution">
    <text evidence="8">The sequence shown here is derived from an EMBL/GenBank/DDBJ whole genome shotgun (WGS) entry which is preliminary data.</text>
</comment>
<evidence type="ECO:0000313" key="8">
    <source>
        <dbReference type="EMBL" id="KAJ1525137.1"/>
    </source>
</evidence>
<dbReference type="GO" id="GO:0000724">
    <property type="term" value="P:double-strand break repair via homologous recombination"/>
    <property type="evidence" value="ECO:0007669"/>
    <property type="project" value="InterPro"/>
</dbReference>
<dbReference type="Pfam" id="PF00634">
    <property type="entry name" value="BRCA2"/>
    <property type="match status" value="6"/>
</dbReference>
<dbReference type="InterPro" id="IPR002093">
    <property type="entry name" value="BRCA2_repeat"/>
</dbReference>
<keyword evidence="4" id="KW-0233">DNA recombination</keyword>
<feature type="compositionally biased region" description="Basic residues" evidence="6">
    <location>
        <begin position="579"/>
        <end position="588"/>
    </location>
</feature>
<sequence>MAINISKQALDRARDLFIDDFPDVSSTAFEKKDTLQSLDKIHRNNPNKDAVLVATSSNKVHPPNGSLQPQSDFYKEGSTPYFTAASGKIVNVSKEALNKAKNLFDDIPADKEVGSVKPHPSSCEQKPVGFSTASGKHVAVSKEAFDKVKNIFNDIPENYEFGHDNNKSSATLESVGFLTANGKKVDVSEEALNKAKGLFDDIPSELCSASSSFNKTLMTPKKTIGSRPKHQTPNRASSSSKGKSCLDDFSNDLALPGLFKEFQEEEYNSSSKGGFSTASGKSVTISKEALDKVKTLFDELASDSESNAAMSPKNPKCPNDLGPFNTSGKTVHVSEEALQKVKGLFDSEDLASGPSLDLEKDSVNLKGSSIQMVGFQTAGGKGVQISRDSLKKAQKLFDESSTESQSGESKSANSTIASIPMQGFSTAGGKAVLISETALQKAKNLFEDLPSDSATSDVGQSHNFSISEKELKTKFISKDDSGVFTSNTLNESSTYEIQKSSLIQEITASTAAFLADCESADQVESGSTVSKVMETISTSPSMASDRLSCLRPVLSSSSENKAEAAEPTSPILVNNKSFGQRRRSRRGRLSLSSNTSIKSPTFGSQANSNVSSQSNLRKPRLSLPARSNLSSPPTKRPTIDKESGTGQQISVQLGDSSSSSNVSVNHPPSRKLFTDEPTLSSSMHSGSASKVREITSPMKESKPVSIKSDNAPAMRHSHQTPLMRKVLTRNSGPQTSGFKTPYKSPSKEQLKRQPSSPAQNPPEAKRRKPSTNLYVSHVYGNSFGSVKINGRELRPEVAEMRRRAAEEQKQLVANHVEEKGDLLRPCVGSWLAGKLKGEESHKKAIKLSEIGQPLMHPSRKLINIGLNASTVTVTAANAAEFRFSAWDHYSEDVCRENVAGLPVGDGALLVLDSRGTAGVEEIERSFFASPGVDPSLVPSGWVKNHYRWLVWKLASVESRFPHHFKKRCLSPHILMLQLKYRYDREVDRCERPALRRILEHDDSAAKRMVLCVAGIINSNQPGIGLELELTDGWYSVTASIDLDMQHRVRKGVIAVGTKLIMHGAELVNCSEGCSPLQVHPEVRIKLCSNSTRRARWHAKLGFQDNPGPMRISLGSILSSGGVVSCVSVYIARVYPLVFMEKTQDRTIIRSQRAESKEVSKSEKKIHQLAETVYSQVQAEIQKEQMIKKKSCIKFSLKNLPNVTSGEELFEILESTSDPLSVQNMLSKEQKNNLEDYQRAKQEELSREMESRVRLQLSEKSKHERQVTPVLKVRLLNFDKQNCSAILSVWRPTDDLTSAFKEGQKMTIFGVTANGLRCGDLQLSASRSTRYQADTSSDIKSDLLRTVSPLSALASPGIVPRFGELDIVGFVIKVGPAPQTSENTSHFQTAYVCDGHHNIVGLSFWDGLKEFGVEDLVTPSSFIAASNLQCRAGAIARSIPCVYASELSLFTTNPRQGHLQAAMRELRQSLPTDLKSFRRECEEKLDSLQLLRGSSSAVCPRTPDPTPLSNPAQPTSASVNAQERTPTNAPGADPVKTQRKLSMDHQFKTPSSLDNLSPAARLAKLEVYGEPPPISPILLSNPRRSLRTQFKAPRKTDSPSGDCMKLQKP</sequence>
<dbReference type="InterPro" id="IPR012340">
    <property type="entry name" value="NA-bd_OB-fold"/>
</dbReference>
<dbReference type="Pfam" id="PF09103">
    <property type="entry name" value="BRCA-2_OB1"/>
    <property type="match status" value="1"/>
</dbReference>
<keyword evidence="2" id="KW-0227">DNA damage</keyword>
<feature type="compositionally biased region" description="Polar residues" evidence="6">
    <location>
        <begin position="594"/>
        <end position="603"/>
    </location>
</feature>
<dbReference type="GO" id="GO:0005634">
    <property type="term" value="C:nucleus"/>
    <property type="evidence" value="ECO:0007669"/>
    <property type="project" value="TreeGrafter"/>
</dbReference>
<feature type="compositionally biased region" description="Low complexity" evidence="6">
    <location>
        <begin position="604"/>
        <end position="615"/>
    </location>
</feature>
<dbReference type="GO" id="GO:0006355">
    <property type="term" value="P:regulation of DNA-templated transcription"/>
    <property type="evidence" value="ECO:0007669"/>
    <property type="project" value="TreeGrafter"/>
</dbReference>
<feature type="region of interest" description="Disordered" evidence="6">
    <location>
        <begin position="558"/>
        <end position="771"/>
    </location>
</feature>
<dbReference type="InterPro" id="IPR015205">
    <property type="entry name" value="Tower_dom"/>
</dbReference>
<dbReference type="InterPro" id="IPR015188">
    <property type="entry name" value="BRCA2_OB_3"/>
</dbReference>